<dbReference type="Pfam" id="PF09548">
    <property type="entry name" value="Spore_III_AB"/>
    <property type="match status" value="1"/>
</dbReference>
<sequence length="169" mass="18919">MKLIGAILILFSSSSIGFLVAHKISLRPQQLQQIKTALEMLKTEIDYGMTPLPEAFNKLSQNLQSPVAELFRLAKINIEEGLVAQEAWQKAVTEVISELALLEEDRNVILDIGCNLGNSSSADQIRHLQLAQEKINNLYQEAVLEKQQKVKLWRYLGVLTGLLVVIIIV</sequence>
<reference evidence="2" key="1">
    <citation type="submission" date="2021-01" db="EMBL/GenBank/DDBJ databases">
        <title>Genomic Encyclopedia of Type Strains, Phase IV (KMG-IV): sequencing the most valuable type-strain genomes for metagenomic binning, comparative biology and taxonomic classification.</title>
        <authorList>
            <person name="Goeker M."/>
        </authorList>
    </citation>
    <scope>NUCLEOTIDE SEQUENCE</scope>
    <source>
        <strain evidence="2">DSM 23230</strain>
    </source>
</reference>
<dbReference type="Proteomes" id="UP000774000">
    <property type="component" value="Unassembled WGS sequence"/>
</dbReference>
<keyword evidence="1" id="KW-0812">Transmembrane</keyword>
<evidence type="ECO:0000256" key="1">
    <source>
        <dbReference type="SAM" id="Phobius"/>
    </source>
</evidence>
<keyword evidence="1" id="KW-0472">Membrane</keyword>
<dbReference type="AlphaFoldDB" id="A0A938XNB2"/>
<proteinExistence type="predicted"/>
<evidence type="ECO:0000313" key="3">
    <source>
        <dbReference type="Proteomes" id="UP000774000"/>
    </source>
</evidence>
<evidence type="ECO:0000313" key="2">
    <source>
        <dbReference type="EMBL" id="MBM7555222.1"/>
    </source>
</evidence>
<comment type="caution">
    <text evidence="2">The sequence shown here is derived from an EMBL/GenBank/DDBJ whole genome shotgun (WGS) entry which is preliminary data.</text>
</comment>
<accession>A0A938XNB2</accession>
<gene>
    <name evidence="2" type="ORF">JOC47_000046</name>
</gene>
<organism evidence="2 3">
    <name type="scientific">Halanaerobacter jeridensis</name>
    <dbReference type="NCBI Taxonomy" id="706427"/>
    <lineage>
        <taxon>Bacteria</taxon>
        <taxon>Bacillati</taxon>
        <taxon>Bacillota</taxon>
        <taxon>Clostridia</taxon>
        <taxon>Halanaerobiales</taxon>
        <taxon>Halobacteroidaceae</taxon>
        <taxon>Halanaerobacter</taxon>
    </lineage>
</organism>
<dbReference type="EMBL" id="JAFBDQ010000001">
    <property type="protein sequence ID" value="MBM7555222.1"/>
    <property type="molecule type" value="Genomic_DNA"/>
</dbReference>
<dbReference type="InterPro" id="IPR014198">
    <property type="entry name" value="Spore_III_AB"/>
</dbReference>
<keyword evidence="3" id="KW-1185">Reference proteome</keyword>
<keyword evidence="1" id="KW-1133">Transmembrane helix</keyword>
<dbReference type="RefSeq" id="WP_204699951.1">
    <property type="nucleotide sequence ID" value="NZ_JAFBDQ010000001.1"/>
</dbReference>
<protein>
    <submittedName>
        <fullName evidence="2">Stage III sporulation protein AB</fullName>
    </submittedName>
</protein>
<name>A0A938XNB2_9FIRM</name>
<dbReference type="NCBIfam" id="TIGR02833">
    <property type="entry name" value="spore_III_AB"/>
    <property type="match status" value="1"/>
</dbReference>
<dbReference type="PIRSF" id="PIRSF021435">
    <property type="entry name" value="SpoIIIAB"/>
    <property type="match status" value="1"/>
</dbReference>
<feature type="transmembrane region" description="Helical" evidence="1">
    <location>
        <begin position="152"/>
        <end position="168"/>
    </location>
</feature>